<comment type="caution">
    <text evidence="8">The sequence shown here is derived from an EMBL/GenBank/DDBJ whole genome shotgun (WGS) entry which is preliminary data.</text>
</comment>
<dbReference type="AlphaFoldDB" id="A0A2N3N7M4"/>
<feature type="transmembrane region" description="Helical" evidence="6">
    <location>
        <begin position="455"/>
        <end position="475"/>
    </location>
</feature>
<dbReference type="FunCoup" id="A0A2N3N7M4">
    <property type="interactions" value="147"/>
</dbReference>
<evidence type="ECO:0000259" key="7">
    <source>
        <dbReference type="PROSITE" id="PS50850"/>
    </source>
</evidence>
<evidence type="ECO:0000313" key="8">
    <source>
        <dbReference type="EMBL" id="PKS08382.1"/>
    </source>
</evidence>
<evidence type="ECO:0000256" key="1">
    <source>
        <dbReference type="ARBA" id="ARBA00004141"/>
    </source>
</evidence>
<feature type="transmembrane region" description="Helical" evidence="6">
    <location>
        <begin position="140"/>
        <end position="159"/>
    </location>
</feature>
<evidence type="ECO:0000313" key="9">
    <source>
        <dbReference type="Proteomes" id="UP000233524"/>
    </source>
</evidence>
<feature type="transmembrane region" description="Helical" evidence="6">
    <location>
        <begin position="423"/>
        <end position="443"/>
    </location>
</feature>
<keyword evidence="3 6" id="KW-0812">Transmembrane</keyword>
<evidence type="ECO:0000256" key="5">
    <source>
        <dbReference type="ARBA" id="ARBA00023136"/>
    </source>
</evidence>
<feature type="domain" description="Major facilitator superfamily (MFS) profile" evidence="7">
    <location>
        <begin position="68"/>
        <end position="481"/>
    </location>
</feature>
<feature type="transmembrane region" description="Helical" evidence="6">
    <location>
        <begin position="68"/>
        <end position="94"/>
    </location>
</feature>
<feature type="transmembrane region" description="Helical" evidence="6">
    <location>
        <begin position="229"/>
        <end position="249"/>
    </location>
</feature>
<dbReference type="PANTHER" id="PTHR43791">
    <property type="entry name" value="PERMEASE-RELATED"/>
    <property type="match status" value="1"/>
</dbReference>
<dbReference type="Pfam" id="PF07690">
    <property type="entry name" value="MFS_1"/>
    <property type="match status" value="1"/>
</dbReference>
<evidence type="ECO:0000256" key="6">
    <source>
        <dbReference type="SAM" id="Phobius"/>
    </source>
</evidence>
<dbReference type="Proteomes" id="UP000233524">
    <property type="component" value="Unassembled WGS sequence"/>
</dbReference>
<proteinExistence type="predicted"/>
<dbReference type="InterPro" id="IPR020846">
    <property type="entry name" value="MFS_dom"/>
</dbReference>
<feature type="transmembrane region" description="Helical" evidence="6">
    <location>
        <begin position="106"/>
        <end position="128"/>
    </location>
</feature>
<sequence>MVSNDVEKVPETMGSKCELDTIDDCGKKPVVDVVHNDEATRVLAAYTGDPEWTEQEEKSLVRKIDRRLLSLLFVSYGLQFYDKAILGQAAIFGFREDAGLNVGNRYSFAASIFYLGFLIGAVPATLLAQRFPVERVISTIVFIWGGCLMATAGCFNFRAVYVQRFFLGFLESGVSPIFMLSVGSFYTKKEQALRQGIWYSSTGFVAIIAPLINYGLGHINSGALKAWQYMFLLAGALTVLWAVVLFFYFPPDPIRVRGLNERERYIAVSRLQSNNSGVRNTHFKKEQVVELLLDVKFWLLFAMGFLNMIPNGPGSSFIPIIINGFGFSQLNTMLLNMPYGLSAGIVNILLPYLAYKYKNMRCYIIMTGYAVAGVASILLWKLPRAEKGALLFACYLFPIWGGSFGVTMGLATANNAGYTKRSVASSGLFIGYTLGNFVAPLLFAQKDSPTFYPGWTAVMSCCCVAIVLTAVYRQYCVWENNKRDRSGTAEGFEHAFEDDVTDKKNPQFRYMY</sequence>
<feature type="transmembrane region" description="Helical" evidence="6">
    <location>
        <begin position="337"/>
        <end position="355"/>
    </location>
</feature>
<feature type="transmembrane region" description="Helical" evidence="6">
    <location>
        <begin position="197"/>
        <end position="217"/>
    </location>
</feature>
<dbReference type="OrthoDB" id="6730379at2759"/>
<dbReference type="PROSITE" id="PS50850">
    <property type="entry name" value="MFS"/>
    <property type="match status" value="1"/>
</dbReference>
<dbReference type="InParanoid" id="A0A2N3N7M4"/>
<feature type="transmembrane region" description="Helical" evidence="6">
    <location>
        <begin position="362"/>
        <end position="382"/>
    </location>
</feature>
<dbReference type="SUPFAM" id="SSF103473">
    <property type="entry name" value="MFS general substrate transporter"/>
    <property type="match status" value="1"/>
</dbReference>
<dbReference type="Gene3D" id="1.20.1250.20">
    <property type="entry name" value="MFS general substrate transporter like domains"/>
    <property type="match status" value="2"/>
</dbReference>
<gene>
    <name evidence="8" type="ORF">jhhlp_005326</name>
</gene>
<keyword evidence="2" id="KW-0813">Transport</keyword>
<keyword evidence="4 6" id="KW-1133">Transmembrane helix</keyword>
<dbReference type="InterPro" id="IPR011701">
    <property type="entry name" value="MFS"/>
</dbReference>
<keyword evidence="9" id="KW-1185">Reference proteome</keyword>
<dbReference type="GO" id="GO:0016020">
    <property type="term" value="C:membrane"/>
    <property type="evidence" value="ECO:0007669"/>
    <property type="project" value="UniProtKB-SubCell"/>
</dbReference>
<accession>A0A2N3N7M4</accession>
<dbReference type="EMBL" id="NLAX01000697">
    <property type="protein sequence ID" value="PKS08382.1"/>
    <property type="molecule type" value="Genomic_DNA"/>
</dbReference>
<dbReference type="PANTHER" id="PTHR43791:SF35">
    <property type="entry name" value="MAJOR FACILITATOR SUPERFAMILY (MFS) PROFILE DOMAIN-CONTAINING PROTEIN"/>
    <property type="match status" value="1"/>
</dbReference>
<evidence type="ECO:0000256" key="4">
    <source>
        <dbReference type="ARBA" id="ARBA00022989"/>
    </source>
</evidence>
<protein>
    <recommendedName>
        <fullName evidence="7">Major facilitator superfamily (MFS) profile domain-containing protein</fullName>
    </recommendedName>
</protein>
<comment type="subcellular location">
    <subcellularLocation>
        <location evidence="1">Membrane</location>
        <topology evidence="1">Multi-pass membrane protein</topology>
    </subcellularLocation>
</comment>
<dbReference type="InterPro" id="IPR036259">
    <property type="entry name" value="MFS_trans_sf"/>
</dbReference>
<feature type="transmembrane region" description="Helical" evidence="6">
    <location>
        <begin position="165"/>
        <end position="185"/>
    </location>
</feature>
<evidence type="ECO:0000256" key="2">
    <source>
        <dbReference type="ARBA" id="ARBA00022448"/>
    </source>
</evidence>
<reference evidence="8 9" key="1">
    <citation type="journal article" date="2017" name="G3 (Bethesda)">
        <title>First Draft Genome Sequence of the Pathogenic Fungus Lomentospora prolificans (Formerly Scedosporium prolificans).</title>
        <authorList>
            <person name="Luo R."/>
            <person name="Zimin A."/>
            <person name="Workman R."/>
            <person name="Fan Y."/>
            <person name="Pertea G."/>
            <person name="Grossman N."/>
            <person name="Wear M.P."/>
            <person name="Jia B."/>
            <person name="Miller H."/>
            <person name="Casadevall A."/>
            <person name="Timp W."/>
            <person name="Zhang S.X."/>
            <person name="Salzberg S.L."/>
        </authorList>
    </citation>
    <scope>NUCLEOTIDE SEQUENCE [LARGE SCALE GENOMIC DNA]</scope>
    <source>
        <strain evidence="8 9">JHH-5317</strain>
    </source>
</reference>
<dbReference type="VEuPathDB" id="FungiDB:jhhlp_005326"/>
<name>A0A2N3N7M4_9PEZI</name>
<dbReference type="GO" id="GO:0022857">
    <property type="term" value="F:transmembrane transporter activity"/>
    <property type="evidence" value="ECO:0007669"/>
    <property type="project" value="InterPro"/>
</dbReference>
<feature type="transmembrane region" description="Helical" evidence="6">
    <location>
        <begin position="388"/>
        <end position="411"/>
    </location>
</feature>
<keyword evidence="5 6" id="KW-0472">Membrane</keyword>
<feature type="transmembrane region" description="Helical" evidence="6">
    <location>
        <begin position="288"/>
        <end position="309"/>
    </location>
</feature>
<organism evidence="8 9">
    <name type="scientific">Lomentospora prolificans</name>
    <dbReference type="NCBI Taxonomy" id="41688"/>
    <lineage>
        <taxon>Eukaryota</taxon>
        <taxon>Fungi</taxon>
        <taxon>Dikarya</taxon>
        <taxon>Ascomycota</taxon>
        <taxon>Pezizomycotina</taxon>
        <taxon>Sordariomycetes</taxon>
        <taxon>Hypocreomycetidae</taxon>
        <taxon>Microascales</taxon>
        <taxon>Microascaceae</taxon>
        <taxon>Lomentospora</taxon>
    </lineage>
</organism>
<evidence type="ECO:0000256" key="3">
    <source>
        <dbReference type="ARBA" id="ARBA00022692"/>
    </source>
</evidence>